<dbReference type="Pfam" id="PF00593">
    <property type="entry name" value="TonB_dep_Rec_b-barrel"/>
    <property type="match status" value="1"/>
</dbReference>
<keyword evidence="2 8" id="KW-0813">Transport</keyword>
<gene>
    <name evidence="13" type="ORF">NM948_04700</name>
</gene>
<accession>A0A9X3UPL2</accession>
<dbReference type="InterPro" id="IPR000531">
    <property type="entry name" value="Beta-barrel_TonB"/>
</dbReference>
<dbReference type="PROSITE" id="PS52016">
    <property type="entry name" value="TONB_DEPENDENT_REC_3"/>
    <property type="match status" value="1"/>
</dbReference>
<comment type="subcellular location">
    <subcellularLocation>
        <location evidence="1 8">Cell outer membrane</location>
        <topology evidence="1 8">Multi-pass membrane protein</topology>
    </subcellularLocation>
</comment>
<evidence type="ECO:0000256" key="3">
    <source>
        <dbReference type="ARBA" id="ARBA00022452"/>
    </source>
</evidence>
<dbReference type="Proteomes" id="UP001145481">
    <property type="component" value="Unassembled WGS sequence"/>
</dbReference>
<comment type="caution">
    <text evidence="13">The sequence shown here is derived from an EMBL/GenBank/DDBJ whole genome shotgun (WGS) entry which is preliminary data.</text>
</comment>
<sequence>MMLCKPNHLGLLLLISEVVFADTQLDEIHVVESVVNGKASLTALASQVRISKEKLDNVKSGTLGEILTNVSGVQNNYFGPNAGRPMIRGLSGQRVQIMQNDMPIHDMVAVSSNLAISANLASVKEIQIIKSGVASVLYGGKSLGGAVNLTDDAIPQHIAEKAFRGEVEWRAGLNAPNTYQVQLQGNNQVNFAWYLDASLSEISSRKIPGRSKDGICYDYEYLKTNTKLRSQCQVNIEKLSSINPKYFKYISQFYLDHYKNPDYGLSEGDQYTNMSAGGKNPLNPEYVEGSPYYAEKFGPLEEYVPYPNGRIPNAHSSTKQLTVGASYLHDKGYTGASFSHFNTRYGVPGFSYLASRAASQRKSYLPVSVTNETNRLNLKSQLNALVMPISKVEIQLGFQKSRDKEWLGSHLSSAFHTYNDYYRSSFEHQPLFNHHVLGTIGVEWNRQKIFSSGKDSYLPNVNMDTKSLFILEKIDVSPFVVELGQRWDKVKYVVDTTNHISSRGKGGAYSKNRTFFVQNTHLGLLFQPVDTWYLKLQRSWQERAPEVNELYADNNHYALLIEENGDGRLKKEQSDNWELSTGVNLEQFNAELTWFQRNFDNFHYLGYTGISRAGLAVKEWRQAPLRMNGVELDLTYQHQTPHFGDLTWHLFADYVHHKLTLAPDHIDAKRIGYLPHLPTSRIGGDLTVQWQRWRGFTSVTHYVKQKRVTKEVDDELPAKKFTLVDLGLSYVYPLTRATLEISLNIQNLTNREARLNNSPLRFLAPLPGRNARLGVKLMF</sequence>
<keyword evidence="3 8" id="KW-1134">Transmembrane beta strand</keyword>
<evidence type="ECO:0000313" key="13">
    <source>
        <dbReference type="EMBL" id="MDA5622845.1"/>
    </source>
</evidence>
<comment type="similarity">
    <text evidence="8 9">Belongs to the TonB-dependent receptor family.</text>
</comment>
<evidence type="ECO:0000259" key="12">
    <source>
        <dbReference type="Pfam" id="PF07715"/>
    </source>
</evidence>
<evidence type="ECO:0000256" key="8">
    <source>
        <dbReference type="PROSITE-ProRule" id="PRU01360"/>
    </source>
</evidence>
<dbReference type="Gene3D" id="2.170.130.10">
    <property type="entry name" value="TonB-dependent receptor, plug domain"/>
    <property type="match status" value="1"/>
</dbReference>
<name>A0A9X3UPL2_PASMD</name>
<proteinExistence type="inferred from homology"/>
<keyword evidence="7 8" id="KW-0998">Cell outer membrane</keyword>
<dbReference type="InterPro" id="IPR036942">
    <property type="entry name" value="Beta-barrel_TonB_sf"/>
</dbReference>
<evidence type="ECO:0000256" key="1">
    <source>
        <dbReference type="ARBA" id="ARBA00004571"/>
    </source>
</evidence>
<feature type="domain" description="TonB-dependent receptor plug" evidence="12">
    <location>
        <begin position="47"/>
        <end position="146"/>
    </location>
</feature>
<organism evidence="13 14">
    <name type="scientific">Pasteurella multocida</name>
    <dbReference type="NCBI Taxonomy" id="747"/>
    <lineage>
        <taxon>Bacteria</taxon>
        <taxon>Pseudomonadati</taxon>
        <taxon>Pseudomonadota</taxon>
        <taxon>Gammaproteobacteria</taxon>
        <taxon>Pasteurellales</taxon>
        <taxon>Pasteurellaceae</taxon>
        <taxon>Pasteurella</taxon>
    </lineage>
</organism>
<evidence type="ECO:0000259" key="11">
    <source>
        <dbReference type="Pfam" id="PF00593"/>
    </source>
</evidence>
<keyword evidence="6 8" id="KW-0472">Membrane</keyword>
<evidence type="ECO:0000256" key="10">
    <source>
        <dbReference type="SAM" id="SignalP"/>
    </source>
</evidence>
<dbReference type="AlphaFoldDB" id="A0A9X3UPL2"/>
<dbReference type="InterPro" id="IPR037066">
    <property type="entry name" value="Plug_dom_sf"/>
</dbReference>
<dbReference type="Gene3D" id="2.40.170.20">
    <property type="entry name" value="TonB-dependent receptor, beta-barrel domain"/>
    <property type="match status" value="1"/>
</dbReference>
<evidence type="ECO:0000256" key="6">
    <source>
        <dbReference type="ARBA" id="ARBA00023136"/>
    </source>
</evidence>
<evidence type="ECO:0000313" key="14">
    <source>
        <dbReference type="Proteomes" id="UP001145481"/>
    </source>
</evidence>
<keyword evidence="10" id="KW-0732">Signal</keyword>
<feature type="chain" id="PRO_5040831082" evidence="10">
    <location>
        <begin position="22"/>
        <end position="779"/>
    </location>
</feature>
<dbReference type="InterPro" id="IPR012910">
    <property type="entry name" value="Plug_dom"/>
</dbReference>
<dbReference type="EMBL" id="JANJHC010000007">
    <property type="protein sequence ID" value="MDA5622845.1"/>
    <property type="molecule type" value="Genomic_DNA"/>
</dbReference>
<evidence type="ECO:0000256" key="4">
    <source>
        <dbReference type="ARBA" id="ARBA00022692"/>
    </source>
</evidence>
<keyword evidence="4 8" id="KW-0812">Transmembrane</keyword>
<keyword evidence="5 9" id="KW-0798">TonB box</keyword>
<protein>
    <submittedName>
        <fullName evidence="13">TonB-dependent receptor</fullName>
    </submittedName>
</protein>
<evidence type="ECO:0000256" key="2">
    <source>
        <dbReference type="ARBA" id="ARBA00022448"/>
    </source>
</evidence>
<dbReference type="GO" id="GO:0044718">
    <property type="term" value="P:siderophore transmembrane transport"/>
    <property type="evidence" value="ECO:0007669"/>
    <property type="project" value="TreeGrafter"/>
</dbReference>
<reference evidence="13" key="1">
    <citation type="submission" date="2022-07" db="EMBL/GenBank/DDBJ databases">
        <title>Genome-based characterization of novel serogroup A variants of Pasteurella multocida.</title>
        <authorList>
            <person name="Prajapati A."/>
            <person name="Yogisharadhya R."/>
            <person name="Mohanty N."/>
            <person name="Chanda M."/>
            <person name="Mendem S.K."/>
            <person name="Siddaramappa S."/>
            <person name="Shivachandra S.B."/>
        </authorList>
    </citation>
    <scope>NUCLEOTIDE SEQUENCE</scope>
    <source>
        <strain evidence="13">NIVEDIPm19</strain>
    </source>
</reference>
<evidence type="ECO:0000256" key="9">
    <source>
        <dbReference type="RuleBase" id="RU003357"/>
    </source>
</evidence>
<keyword evidence="13" id="KW-0675">Receptor</keyword>
<dbReference type="GO" id="GO:0009279">
    <property type="term" value="C:cell outer membrane"/>
    <property type="evidence" value="ECO:0007669"/>
    <property type="project" value="UniProtKB-SubCell"/>
</dbReference>
<dbReference type="Pfam" id="PF07715">
    <property type="entry name" value="Plug"/>
    <property type="match status" value="1"/>
</dbReference>
<dbReference type="GO" id="GO:0015344">
    <property type="term" value="F:siderophore uptake transmembrane transporter activity"/>
    <property type="evidence" value="ECO:0007669"/>
    <property type="project" value="TreeGrafter"/>
</dbReference>
<evidence type="ECO:0000256" key="7">
    <source>
        <dbReference type="ARBA" id="ARBA00023237"/>
    </source>
</evidence>
<dbReference type="PANTHER" id="PTHR30069:SF40">
    <property type="entry name" value="TONB-DEPENDENT RECEPTOR NMB0964-RELATED"/>
    <property type="match status" value="1"/>
</dbReference>
<dbReference type="InterPro" id="IPR039426">
    <property type="entry name" value="TonB-dep_rcpt-like"/>
</dbReference>
<feature type="domain" description="TonB-dependent receptor-like beta-barrel" evidence="11">
    <location>
        <begin position="317"/>
        <end position="748"/>
    </location>
</feature>
<dbReference type="PANTHER" id="PTHR30069">
    <property type="entry name" value="TONB-DEPENDENT OUTER MEMBRANE RECEPTOR"/>
    <property type="match status" value="1"/>
</dbReference>
<dbReference type="SUPFAM" id="SSF56935">
    <property type="entry name" value="Porins"/>
    <property type="match status" value="1"/>
</dbReference>
<evidence type="ECO:0000256" key="5">
    <source>
        <dbReference type="ARBA" id="ARBA00023077"/>
    </source>
</evidence>
<feature type="signal peptide" evidence="10">
    <location>
        <begin position="1"/>
        <end position="21"/>
    </location>
</feature>